<protein>
    <submittedName>
        <fullName evidence="2">Helix-turn-helix protein</fullName>
    </submittedName>
</protein>
<reference evidence="2 3" key="1">
    <citation type="submission" date="2020-07" db="EMBL/GenBank/DDBJ databases">
        <authorList>
            <person name="Criscuolo A."/>
        </authorList>
    </citation>
    <scope>NUCLEOTIDE SEQUENCE [LARGE SCALE GENOMIC DNA]</scope>
    <source>
        <strain evidence="2">CIP111649</strain>
    </source>
</reference>
<dbReference type="RefSeq" id="WP_185124935.1">
    <property type="nucleotide sequence ID" value="NZ_CAJEWD010000003.1"/>
</dbReference>
<dbReference type="CDD" id="cd00093">
    <property type="entry name" value="HTH_XRE"/>
    <property type="match status" value="1"/>
</dbReference>
<organism evidence="2 3">
    <name type="scientific">Jeotgalicoccus meleagridis</name>
    <dbReference type="NCBI Taxonomy" id="2759181"/>
    <lineage>
        <taxon>Bacteria</taxon>
        <taxon>Bacillati</taxon>
        <taxon>Bacillota</taxon>
        <taxon>Bacilli</taxon>
        <taxon>Bacillales</taxon>
        <taxon>Staphylococcaceae</taxon>
        <taxon>Jeotgalicoccus</taxon>
    </lineage>
</organism>
<evidence type="ECO:0000259" key="1">
    <source>
        <dbReference type="PROSITE" id="PS50943"/>
    </source>
</evidence>
<evidence type="ECO:0000313" key="3">
    <source>
        <dbReference type="Proteomes" id="UP000589351"/>
    </source>
</evidence>
<dbReference type="InterPro" id="IPR011990">
    <property type="entry name" value="TPR-like_helical_dom_sf"/>
</dbReference>
<dbReference type="EMBL" id="CAJEWD010000003">
    <property type="protein sequence ID" value="CAD2071753.1"/>
    <property type="molecule type" value="Genomic_DNA"/>
</dbReference>
<feature type="domain" description="HTH cro/C1-type" evidence="1">
    <location>
        <begin position="8"/>
        <end position="65"/>
    </location>
</feature>
<comment type="caution">
    <text evidence="2">The sequence shown here is derived from an EMBL/GenBank/DDBJ whole genome shotgun (WGS) entry which is preliminary data.</text>
</comment>
<proteinExistence type="predicted"/>
<dbReference type="InterPro" id="IPR010982">
    <property type="entry name" value="Lambda_DNA-bd_dom_sf"/>
</dbReference>
<dbReference type="Gene3D" id="1.25.40.10">
    <property type="entry name" value="Tetratricopeptide repeat domain"/>
    <property type="match status" value="1"/>
</dbReference>
<gene>
    <name evidence="2" type="ORF">JEODO184_00390</name>
</gene>
<dbReference type="PROSITE" id="PS50943">
    <property type="entry name" value="HTH_CROC1"/>
    <property type="match status" value="1"/>
</dbReference>
<dbReference type="Proteomes" id="UP000589351">
    <property type="component" value="Unassembled WGS sequence"/>
</dbReference>
<keyword evidence="3" id="KW-1185">Reference proteome</keyword>
<evidence type="ECO:0000313" key="2">
    <source>
        <dbReference type="EMBL" id="CAD2071753.1"/>
    </source>
</evidence>
<dbReference type="AlphaFoldDB" id="A0A6V7R3X0"/>
<dbReference type="SUPFAM" id="SSF47413">
    <property type="entry name" value="lambda repressor-like DNA-binding domains"/>
    <property type="match status" value="1"/>
</dbReference>
<accession>A0A6V7R3X0</accession>
<dbReference type="SMART" id="SM00530">
    <property type="entry name" value="HTH_XRE"/>
    <property type="match status" value="1"/>
</dbReference>
<dbReference type="Pfam" id="PF01381">
    <property type="entry name" value="HTH_3"/>
    <property type="match status" value="1"/>
</dbReference>
<name>A0A6V7R3X0_9STAP</name>
<sequence>MQINWSIVSERRQEYNFSQEVLARKAGVSKSFISRLENDRDNKQKFNFLSTLKVMNVLDLQLEDLVTYVSMRSNMSILDNLDKIREQGNLNLIDKTLNELSIAEWRHSLKYSVYYDWHKALWCIHQEDYIAASVHIDKALERLERIDSMNNIKINIYIAKGYIEQLKGEDGGAFYLRSEALYKEDPTIINYRTRIRLVYYIIKGYVIQEEYDKATWTGRMIMKFLNDNQSIYMKKEIENLLKEIDE</sequence>
<dbReference type="GO" id="GO:0003677">
    <property type="term" value="F:DNA binding"/>
    <property type="evidence" value="ECO:0007669"/>
    <property type="project" value="InterPro"/>
</dbReference>
<dbReference type="InterPro" id="IPR001387">
    <property type="entry name" value="Cro/C1-type_HTH"/>
</dbReference>